<dbReference type="Gene3D" id="3.40.720.10">
    <property type="entry name" value="Alkaline Phosphatase, subunit A"/>
    <property type="match status" value="1"/>
</dbReference>
<feature type="region of interest" description="Disordered" evidence="1">
    <location>
        <begin position="278"/>
        <end position="303"/>
    </location>
</feature>
<evidence type="ECO:0000313" key="2">
    <source>
        <dbReference type="EMBL" id="ELY77553.1"/>
    </source>
</evidence>
<dbReference type="InterPro" id="IPR017850">
    <property type="entry name" value="Alkaline_phosphatase_core_sf"/>
</dbReference>
<dbReference type="AlphaFoldDB" id="L9YXD6"/>
<feature type="compositionally biased region" description="Basic and acidic residues" evidence="1">
    <location>
        <begin position="291"/>
        <end position="303"/>
    </location>
</feature>
<accession>L9YXD6</accession>
<evidence type="ECO:0000313" key="3">
    <source>
        <dbReference type="Proteomes" id="UP000011592"/>
    </source>
</evidence>
<comment type="caution">
    <text evidence="2">The sequence shown here is derived from an EMBL/GenBank/DDBJ whole genome shotgun (WGS) entry which is preliminary data.</text>
</comment>
<evidence type="ECO:0008006" key="4">
    <source>
        <dbReference type="Google" id="ProtNLM"/>
    </source>
</evidence>
<proteinExistence type="predicted"/>
<feature type="compositionally biased region" description="Acidic residues" evidence="1">
    <location>
        <begin position="281"/>
        <end position="290"/>
    </location>
</feature>
<reference evidence="2 3" key="1">
    <citation type="journal article" date="2014" name="PLoS Genet.">
        <title>Phylogenetically driven sequencing of extremely halophilic archaea reveals strategies for static and dynamic osmo-response.</title>
        <authorList>
            <person name="Becker E.A."/>
            <person name="Seitzer P.M."/>
            <person name="Tritt A."/>
            <person name="Larsen D."/>
            <person name="Krusor M."/>
            <person name="Yao A.I."/>
            <person name="Wu D."/>
            <person name="Madern D."/>
            <person name="Eisen J.A."/>
            <person name="Darling A.E."/>
            <person name="Facciotti M.T."/>
        </authorList>
    </citation>
    <scope>NUCLEOTIDE SEQUENCE [LARGE SCALE GENOMIC DNA]</scope>
    <source>
        <strain evidence="2 3">JCM 14663</strain>
    </source>
</reference>
<dbReference type="RefSeq" id="WP_008457513.1">
    <property type="nucleotide sequence ID" value="NZ_AOIJ01000061.1"/>
</dbReference>
<keyword evidence="3" id="KW-1185">Reference proteome</keyword>
<sequence>MVVKEIFQNIGRPRLLCQMMNISYYSLKKRLGQLPEGIDVMEEDWDNLIILDACRYDAFVTAWANRKTLDGELKQVRSKAPFTNEFLRENVHQRDLTDTVYVTSSPHLHKTNDGVYQPIEANFAAVDHVWKHEDRFDPGLLVDRTKKALEKYPNKRIIAHMIPPHQPYFGESADKLEEILTSYEIENWKGMVANEIPVDDELIWRAYAENLAVAMRHTEDLVDVLDGKTVVTADHGQLLGDREFPIPVKGYGHPSLYVDELLNVPWLECTYNKRRTITDQGESDTEEEAEEKAKEALRDLGYL</sequence>
<dbReference type="Proteomes" id="UP000011592">
    <property type="component" value="Unassembled WGS sequence"/>
</dbReference>
<name>L9YXD6_9EURY</name>
<organism evidence="2 3">
    <name type="scientific">Natrinema gari JCM 14663</name>
    <dbReference type="NCBI Taxonomy" id="1230459"/>
    <lineage>
        <taxon>Archaea</taxon>
        <taxon>Methanobacteriati</taxon>
        <taxon>Methanobacteriota</taxon>
        <taxon>Stenosarchaea group</taxon>
        <taxon>Halobacteria</taxon>
        <taxon>Halobacteriales</taxon>
        <taxon>Natrialbaceae</taxon>
        <taxon>Natrinema</taxon>
    </lineage>
</organism>
<gene>
    <name evidence="2" type="ORF">C486_15654</name>
</gene>
<dbReference type="EMBL" id="AOIJ01000061">
    <property type="protein sequence ID" value="ELY77553.1"/>
    <property type="molecule type" value="Genomic_DNA"/>
</dbReference>
<evidence type="ECO:0000256" key="1">
    <source>
        <dbReference type="SAM" id="MobiDB-lite"/>
    </source>
</evidence>
<protein>
    <recommendedName>
        <fullName evidence="4">Sulfatase</fullName>
    </recommendedName>
</protein>